<accession>A0ABV1YWR9</accession>
<evidence type="ECO:0000313" key="2">
    <source>
        <dbReference type="Proteomes" id="UP001433071"/>
    </source>
</evidence>
<sequence>MDETLASGDVDAESSCILLAPPEGFREHPAFSDIAQRDFLAAVIEATGRKFHPSSRAIDGGAAAAVGLLSRVSSMFARGDVKQVLLGGVDSLVNDKDIARLGATGRLRGENTSDGLVPGEAAAFVRIASQSQKRPGVPMVQIHGVGFSTESDSALSERYSQGRGMVAALRDALDGARPTEPDIIFIVRNSNGERYDGWEQMFAQPRFYRTRREILPTAFPAMTVGDVGSASGALALMVAADSLTKGYAPGPVAMVEIASEGGFRAAAIISRVG</sequence>
<protein>
    <recommendedName>
        <fullName evidence="3">Beta-ketoacyl synthase N-terminal domain-containing protein</fullName>
    </recommendedName>
</protein>
<reference evidence="1 2" key="1">
    <citation type="journal article" date="2024" name="Proc. Natl. Acad. Sci. U.S.A.">
        <title>The evolutionary genomics of adaptation to stress in wild rhizobium bacteria.</title>
        <authorList>
            <person name="Kehlet-Delgado H."/>
            <person name="Montoya A.P."/>
            <person name="Jensen K.T."/>
            <person name="Wendlandt C.E."/>
            <person name="Dexheimer C."/>
            <person name="Roberts M."/>
            <person name="Torres Martinez L."/>
            <person name="Friesen M.L."/>
            <person name="Griffitts J.S."/>
            <person name="Porter S.S."/>
        </authorList>
    </citation>
    <scope>NUCLEOTIDE SEQUENCE [LARGE SCALE GENOMIC DNA]</scope>
    <source>
        <strain evidence="1 2">M0641</strain>
    </source>
</reference>
<dbReference type="SUPFAM" id="SSF53901">
    <property type="entry name" value="Thiolase-like"/>
    <property type="match status" value="1"/>
</dbReference>
<keyword evidence="2" id="KW-1185">Reference proteome</keyword>
<evidence type="ECO:0000313" key="1">
    <source>
        <dbReference type="EMBL" id="MER9404137.1"/>
    </source>
</evidence>
<dbReference type="Proteomes" id="UP001433071">
    <property type="component" value="Unassembled WGS sequence"/>
</dbReference>
<gene>
    <name evidence="1" type="ORF">NKI36_08745</name>
</gene>
<evidence type="ECO:0008006" key="3">
    <source>
        <dbReference type="Google" id="ProtNLM"/>
    </source>
</evidence>
<dbReference type="RefSeq" id="WP_352557188.1">
    <property type="nucleotide sequence ID" value="NZ_JAMYQB010000005.1"/>
</dbReference>
<name>A0ABV1YWR9_9HYPH</name>
<comment type="caution">
    <text evidence="1">The sequence shown here is derived from an EMBL/GenBank/DDBJ whole genome shotgun (WGS) entry which is preliminary data.</text>
</comment>
<dbReference type="Gene3D" id="3.40.47.10">
    <property type="match status" value="1"/>
</dbReference>
<dbReference type="EMBL" id="JAMYQB010000005">
    <property type="protein sequence ID" value="MER9404137.1"/>
    <property type="molecule type" value="Genomic_DNA"/>
</dbReference>
<dbReference type="InterPro" id="IPR016039">
    <property type="entry name" value="Thiolase-like"/>
</dbReference>
<organism evidence="1 2">
    <name type="scientific">Mesorhizobium caraganae</name>
    <dbReference type="NCBI Taxonomy" id="483206"/>
    <lineage>
        <taxon>Bacteria</taxon>
        <taxon>Pseudomonadati</taxon>
        <taxon>Pseudomonadota</taxon>
        <taxon>Alphaproteobacteria</taxon>
        <taxon>Hyphomicrobiales</taxon>
        <taxon>Phyllobacteriaceae</taxon>
        <taxon>Mesorhizobium</taxon>
    </lineage>
</organism>
<proteinExistence type="predicted"/>